<reference evidence="2 3" key="1">
    <citation type="submission" date="2016-10" db="EMBL/GenBank/DDBJ databases">
        <title>Genome sequence of the basidiomycete white-rot fungus Trametes pubescens.</title>
        <authorList>
            <person name="Makela M.R."/>
            <person name="Granchi Z."/>
            <person name="Peng M."/>
            <person name="De Vries R.P."/>
            <person name="Grigoriev I."/>
            <person name="Riley R."/>
            <person name="Hilden K."/>
        </authorList>
    </citation>
    <scope>NUCLEOTIDE SEQUENCE [LARGE SCALE GENOMIC DNA]</scope>
    <source>
        <strain evidence="2 3">FBCC735</strain>
    </source>
</reference>
<feature type="region of interest" description="Disordered" evidence="1">
    <location>
        <begin position="98"/>
        <end position="133"/>
    </location>
</feature>
<sequence length="437" mass="48049">MSSTSLPASGSSTTVHPKVTDFDREPVSLETDTENSEVQEEALLRAWVELYPHSVEAALANQSDMLEFGNTHCLFFAAILWNHLAPVRPHPMFTAWPLSDREPLQSDSPSTTSPENGAGNGTEHTATETESGSVVQTMRVWDTVGVVYIATSPLPSQVHIGVGILPAFRGNGLGRRACEIALGWAVDTLQMHRVQARILPSPHQHRTRSLFAALGLVHEGVHRRAVLSPSGEWADVAHMGLLDTDWHIRARLAAEPKSLWDELLGRHQREVEDMLRFEERQRSVRRTSSMETIRVAPDPDPIPEWQQRGRPVCTPSGPSIASTSTTSSRASSEAPSSDSDEDVDADMQYRSETPHSTRNDTEDLSPVEDSRWARLADDLRARDMPSQSPPGSPVSRPPSSASNSSYASVGSAASLIQRENNATDDSEDEEWVSLEQF</sequence>
<feature type="compositionally biased region" description="Polar residues" evidence="1">
    <location>
        <begin position="105"/>
        <end position="115"/>
    </location>
</feature>
<feature type="compositionally biased region" description="Pro residues" evidence="1">
    <location>
        <begin position="387"/>
        <end position="396"/>
    </location>
</feature>
<dbReference type="EMBL" id="MNAD01001456">
    <property type="protein sequence ID" value="OJT05470.1"/>
    <property type="molecule type" value="Genomic_DNA"/>
</dbReference>
<name>A0A1M2VCV5_TRAPU</name>
<evidence type="ECO:0000313" key="3">
    <source>
        <dbReference type="Proteomes" id="UP000184267"/>
    </source>
</evidence>
<organism evidence="2 3">
    <name type="scientific">Trametes pubescens</name>
    <name type="common">White-rot fungus</name>
    <dbReference type="NCBI Taxonomy" id="154538"/>
    <lineage>
        <taxon>Eukaryota</taxon>
        <taxon>Fungi</taxon>
        <taxon>Dikarya</taxon>
        <taxon>Basidiomycota</taxon>
        <taxon>Agaricomycotina</taxon>
        <taxon>Agaricomycetes</taxon>
        <taxon>Polyporales</taxon>
        <taxon>Polyporaceae</taxon>
        <taxon>Trametes</taxon>
    </lineage>
</organism>
<dbReference type="InterPro" id="IPR016181">
    <property type="entry name" value="Acyl_CoA_acyltransferase"/>
</dbReference>
<dbReference type="Gene3D" id="3.40.630.30">
    <property type="match status" value="1"/>
</dbReference>
<keyword evidence="3" id="KW-1185">Reference proteome</keyword>
<dbReference type="Proteomes" id="UP000184267">
    <property type="component" value="Unassembled WGS sequence"/>
</dbReference>
<feature type="compositionally biased region" description="Acidic residues" evidence="1">
    <location>
        <begin position="422"/>
        <end position="437"/>
    </location>
</feature>
<feature type="compositionally biased region" description="Basic and acidic residues" evidence="1">
    <location>
        <begin position="368"/>
        <end position="383"/>
    </location>
</feature>
<evidence type="ECO:0000256" key="1">
    <source>
        <dbReference type="SAM" id="MobiDB-lite"/>
    </source>
</evidence>
<feature type="compositionally biased region" description="Low complexity" evidence="1">
    <location>
        <begin position="314"/>
        <end position="337"/>
    </location>
</feature>
<evidence type="ECO:0000313" key="2">
    <source>
        <dbReference type="EMBL" id="OJT05470.1"/>
    </source>
</evidence>
<accession>A0A1M2VCV5</accession>
<gene>
    <name evidence="2" type="ORF">TRAPUB_3699</name>
</gene>
<feature type="compositionally biased region" description="Basic and acidic residues" evidence="1">
    <location>
        <begin position="347"/>
        <end position="361"/>
    </location>
</feature>
<dbReference type="OMA" id="GRRACEI"/>
<dbReference type="AlphaFoldDB" id="A0A1M2VCV5"/>
<dbReference type="SUPFAM" id="SSF55729">
    <property type="entry name" value="Acyl-CoA N-acyltransferases (Nat)"/>
    <property type="match status" value="1"/>
</dbReference>
<evidence type="ECO:0008006" key="4">
    <source>
        <dbReference type="Google" id="ProtNLM"/>
    </source>
</evidence>
<feature type="compositionally biased region" description="Polar residues" evidence="1">
    <location>
        <begin position="122"/>
        <end position="133"/>
    </location>
</feature>
<protein>
    <recommendedName>
        <fullName evidence="4">N-acetyltransferase domain-containing protein</fullName>
    </recommendedName>
</protein>
<feature type="region of interest" description="Disordered" evidence="1">
    <location>
        <begin position="1"/>
        <end position="22"/>
    </location>
</feature>
<feature type="compositionally biased region" description="Low complexity" evidence="1">
    <location>
        <begin position="1"/>
        <end position="14"/>
    </location>
</feature>
<comment type="caution">
    <text evidence="2">The sequence shown here is derived from an EMBL/GenBank/DDBJ whole genome shotgun (WGS) entry which is preliminary data.</text>
</comment>
<dbReference type="OrthoDB" id="64477at2759"/>
<feature type="compositionally biased region" description="Low complexity" evidence="1">
    <location>
        <begin position="397"/>
        <end position="414"/>
    </location>
</feature>
<proteinExistence type="predicted"/>
<feature type="region of interest" description="Disordered" evidence="1">
    <location>
        <begin position="281"/>
        <end position="437"/>
    </location>
</feature>
<dbReference type="CDD" id="cd04301">
    <property type="entry name" value="NAT_SF"/>
    <property type="match status" value="1"/>
</dbReference>